<dbReference type="InParanoid" id="D1YUV7"/>
<dbReference type="eggNOG" id="arCOG02579">
    <property type="taxonomic scope" value="Archaea"/>
</dbReference>
<reference evidence="1 2" key="1">
    <citation type="journal article" date="2007" name="Appl. Environ. Microbiol.">
        <title>Isolation of key methanogens for global methane emission from rice paddy fields: a novel isolate affiliated with the clone cluster rice cluster I.</title>
        <authorList>
            <person name="Sakai S."/>
            <person name="Imachi H."/>
            <person name="Sekiguchi Y."/>
            <person name="Ohashi A."/>
            <person name="Harada H."/>
            <person name="Kamagata Y."/>
        </authorList>
    </citation>
    <scope>NUCLEOTIDE SEQUENCE [LARGE SCALE GENOMIC DNA]</scope>
    <source>
        <strain evidence="2">DSM 17711 / JCM 13418 / NBRC 101707 / SANAE</strain>
    </source>
</reference>
<accession>D1YUV7</accession>
<reference evidence="1 2" key="2">
    <citation type="journal article" date="2008" name="Int. J. Syst. Evol. Microbiol.">
        <title>Methanocella paludicola gen. nov., sp. nov., a methane-producing archaeon, the first isolate of the lineage 'Rice Cluster I', and proposal of the new archaeal order Methanocellales ord. nov.</title>
        <authorList>
            <person name="Sakai S."/>
            <person name="Imachi H."/>
            <person name="Hanada S."/>
            <person name="Ohashi A."/>
            <person name="Harada H."/>
            <person name="Kamagata Y."/>
        </authorList>
    </citation>
    <scope>NUCLEOTIDE SEQUENCE [LARGE SCALE GENOMIC DNA]</scope>
    <source>
        <strain evidence="2">DSM 17711 / JCM 13418 / NBRC 101707 / SANAE</strain>
    </source>
</reference>
<gene>
    <name evidence="1" type="ordered locus">MCP_0157</name>
</gene>
<dbReference type="EMBL" id="AP011532">
    <property type="protein sequence ID" value="BAI60229.1"/>
    <property type="molecule type" value="Genomic_DNA"/>
</dbReference>
<evidence type="ECO:0008006" key="3">
    <source>
        <dbReference type="Google" id="ProtNLM"/>
    </source>
</evidence>
<reference evidence="2" key="3">
    <citation type="journal article" date="2011" name="PLoS ONE">
        <title>Genome sequence of a mesophilic hydrogenotrophic methanogen Methanocella paludicola, the first cultivated representative of the order Methanocellales.</title>
        <authorList>
            <person name="Sakai S."/>
            <person name="Takaki Y."/>
            <person name="Shimamura S."/>
            <person name="Sekine M."/>
            <person name="Tajima T."/>
            <person name="Kosugi H."/>
            <person name="Ichikawa N."/>
            <person name="Tasumi E."/>
            <person name="Hiraki A.T."/>
            <person name="Shimizu A."/>
            <person name="Kato Y."/>
            <person name="Nishiko R."/>
            <person name="Mori K."/>
            <person name="Fujita N."/>
            <person name="Imachi H."/>
            <person name="Takai K."/>
        </authorList>
    </citation>
    <scope>NUCLEOTIDE SEQUENCE [LARGE SCALE GENOMIC DNA]</scope>
    <source>
        <strain evidence="2">DSM 17711 / JCM 13418 / NBRC 101707 / SANAE</strain>
    </source>
</reference>
<evidence type="ECO:0000313" key="1">
    <source>
        <dbReference type="EMBL" id="BAI60229.1"/>
    </source>
</evidence>
<dbReference type="Proteomes" id="UP000001882">
    <property type="component" value="Chromosome"/>
</dbReference>
<dbReference type="AlphaFoldDB" id="D1YUV7"/>
<evidence type="ECO:0000313" key="2">
    <source>
        <dbReference type="Proteomes" id="UP000001882"/>
    </source>
</evidence>
<dbReference type="PATRIC" id="fig|304371.9.peg.163"/>
<protein>
    <recommendedName>
        <fullName evidence="3">YkgJ family cysteine cluster protein</fullName>
    </recommendedName>
</protein>
<dbReference type="STRING" id="304371.MCP_0157"/>
<organism evidence="1 2">
    <name type="scientific">Methanocella paludicola (strain DSM 17711 / JCM 13418 / NBRC 101707 / SANAE)</name>
    <dbReference type="NCBI Taxonomy" id="304371"/>
    <lineage>
        <taxon>Archaea</taxon>
        <taxon>Methanobacteriati</taxon>
        <taxon>Methanobacteriota</taxon>
        <taxon>Stenosarchaea group</taxon>
        <taxon>Methanomicrobia</taxon>
        <taxon>Methanocellales</taxon>
        <taxon>Methanocellaceae</taxon>
        <taxon>Methanocella</taxon>
    </lineage>
</organism>
<name>D1YUV7_METPS</name>
<dbReference type="KEGG" id="mpd:MCP_0157"/>
<keyword evidence="2" id="KW-1185">Reference proteome</keyword>
<sequence length="210" mass="24114">MVSMVSEDLLRFFNDNPLLYGRAGREDLDQLSRICELFPDSARLLGDREAVELPEFECLRCGRCCSSIRFISVCHGDVKRWVGQKRADILERLVVDRRRTPLLAMRRDAVEAAKEEARSFLSGAGVDDERFFELLYVTGLLECAVYVKRKDRGCTFLQYVEGRAACAIQDTKPRVCEKFPYYIGKYTDSRLLKEDSFCPSLGEIAKKRTK</sequence>
<proteinExistence type="predicted"/>